<organism evidence="3 4">
    <name type="scientific">Aspergillus carbonarius (strain ITEM 5010)</name>
    <dbReference type="NCBI Taxonomy" id="602072"/>
    <lineage>
        <taxon>Eukaryota</taxon>
        <taxon>Fungi</taxon>
        <taxon>Dikarya</taxon>
        <taxon>Ascomycota</taxon>
        <taxon>Pezizomycotina</taxon>
        <taxon>Eurotiomycetes</taxon>
        <taxon>Eurotiomycetidae</taxon>
        <taxon>Eurotiales</taxon>
        <taxon>Aspergillaceae</taxon>
        <taxon>Aspergillus</taxon>
        <taxon>Aspergillus subgen. Circumdati</taxon>
    </lineage>
</organism>
<dbReference type="OrthoDB" id="4511000at2759"/>
<dbReference type="Pfam" id="PF05433">
    <property type="entry name" value="Rick_17kDa_Anti"/>
    <property type="match status" value="1"/>
</dbReference>
<feature type="region of interest" description="Disordered" evidence="1">
    <location>
        <begin position="1"/>
        <end position="145"/>
    </location>
</feature>
<dbReference type="VEuPathDB" id="FungiDB:ASPCADRAFT_125935"/>
<dbReference type="PANTHER" id="PTHR37014">
    <property type="entry name" value="EXPRESSION LETHALITY PROTEIN HEL10, PUTATIVE (AFU_ORTHOLOGUE AFUA_1G06580)-RELATED"/>
    <property type="match status" value="1"/>
</dbReference>
<feature type="compositionally biased region" description="Basic and acidic residues" evidence="1">
    <location>
        <begin position="172"/>
        <end position="183"/>
    </location>
</feature>
<dbReference type="Proteomes" id="UP000188318">
    <property type="component" value="Unassembled WGS sequence"/>
</dbReference>
<feature type="compositionally biased region" description="Pro residues" evidence="1">
    <location>
        <begin position="1"/>
        <end position="12"/>
    </location>
</feature>
<feature type="compositionally biased region" description="Pro residues" evidence="1">
    <location>
        <begin position="73"/>
        <end position="85"/>
    </location>
</feature>
<dbReference type="STRING" id="602072.A0A1R3S2K0"/>
<protein>
    <recommendedName>
        <fullName evidence="2">Glycine zipper 2TM domain-containing protein</fullName>
    </recommendedName>
</protein>
<evidence type="ECO:0000313" key="3">
    <source>
        <dbReference type="EMBL" id="OOG00928.1"/>
    </source>
</evidence>
<feature type="compositionally biased region" description="Basic and acidic residues" evidence="1">
    <location>
        <begin position="89"/>
        <end position="120"/>
    </location>
</feature>
<dbReference type="GO" id="GO:0019867">
    <property type="term" value="C:outer membrane"/>
    <property type="evidence" value="ECO:0007669"/>
    <property type="project" value="InterPro"/>
</dbReference>
<feature type="compositionally biased region" description="Acidic residues" evidence="1">
    <location>
        <begin position="184"/>
        <end position="197"/>
    </location>
</feature>
<reference evidence="4" key="1">
    <citation type="journal article" date="2017" name="Genome Biol.">
        <title>Comparative genomics reveals high biological diversity and specific adaptations in the industrially and medically important fungal genus Aspergillus.</title>
        <authorList>
            <person name="de Vries R.P."/>
            <person name="Riley R."/>
            <person name="Wiebenga A."/>
            <person name="Aguilar-Osorio G."/>
            <person name="Amillis S."/>
            <person name="Uchima C.A."/>
            <person name="Anderluh G."/>
            <person name="Asadollahi M."/>
            <person name="Askin M."/>
            <person name="Barry K."/>
            <person name="Battaglia E."/>
            <person name="Bayram O."/>
            <person name="Benocci T."/>
            <person name="Braus-Stromeyer S.A."/>
            <person name="Caldana C."/>
            <person name="Canovas D."/>
            <person name="Cerqueira G.C."/>
            <person name="Chen F."/>
            <person name="Chen W."/>
            <person name="Choi C."/>
            <person name="Clum A."/>
            <person name="Dos Santos R.A."/>
            <person name="Damasio A.R."/>
            <person name="Diallinas G."/>
            <person name="Emri T."/>
            <person name="Fekete E."/>
            <person name="Flipphi M."/>
            <person name="Freyberg S."/>
            <person name="Gallo A."/>
            <person name="Gournas C."/>
            <person name="Habgood R."/>
            <person name="Hainaut M."/>
            <person name="Harispe M.L."/>
            <person name="Henrissat B."/>
            <person name="Hilden K.S."/>
            <person name="Hope R."/>
            <person name="Hossain A."/>
            <person name="Karabika E."/>
            <person name="Karaffa L."/>
            <person name="Karanyi Z."/>
            <person name="Krasevec N."/>
            <person name="Kuo A."/>
            <person name="Kusch H."/>
            <person name="LaButti K."/>
            <person name="Lagendijk E.L."/>
            <person name="Lapidus A."/>
            <person name="Levasseur A."/>
            <person name="Lindquist E."/>
            <person name="Lipzen A."/>
            <person name="Logrieco A.F."/>
            <person name="MacCabe A."/>
            <person name="Maekelae M.R."/>
            <person name="Malavazi I."/>
            <person name="Melin P."/>
            <person name="Meyer V."/>
            <person name="Mielnichuk N."/>
            <person name="Miskei M."/>
            <person name="Molnar A.P."/>
            <person name="Mule G."/>
            <person name="Ngan C.Y."/>
            <person name="Orejas M."/>
            <person name="Orosz E."/>
            <person name="Ouedraogo J.P."/>
            <person name="Overkamp K.M."/>
            <person name="Park H.-S."/>
            <person name="Perrone G."/>
            <person name="Piumi F."/>
            <person name="Punt P.J."/>
            <person name="Ram A.F."/>
            <person name="Ramon A."/>
            <person name="Rauscher S."/>
            <person name="Record E."/>
            <person name="Riano-Pachon D.M."/>
            <person name="Robert V."/>
            <person name="Roehrig J."/>
            <person name="Ruller R."/>
            <person name="Salamov A."/>
            <person name="Salih N.S."/>
            <person name="Samson R.A."/>
            <person name="Sandor E."/>
            <person name="Sanguinetti M."/>
            <person name="Schuetze T."/>
            <person name="Sepcic K."/>
            <person name="Shelest E."/>
            <person name="Sherlock G."/>
            <person name="Sophianopoulou V."/>
            <person name="Squina F.M."/>
            <person name="Sun H."/>
            <person name="Susca A."/>
            <person name="Todd R.B."/>
            <person name="Tsang A."/>
            <person name="Unkles S.E."/>
            <person name="van de Wiele N."/>
            <person name="van Rossen-Uffink D."/>
            <person name="Oliveira J.V."/>
            <person name="Vesth T.C."/>
            <person name="Visser J."/>
            <person name="Yu J.-H."/>
            <person name="Zhou M."/>
            <person name="Andersen M.R."/>
            <person name="Archer D.B."/>
            <person name="Baker S.E."/>
            <person name="Benoit I."/>
            <person name="Brakhage A.A."/>
            <person name="Braus G.H."/>
            <person name="Fischer R."/>
            <person name="Frisvad J.C."/>
            <person name="Goldman G.H."/>
            <person name="Houbraken J."/>
            <person name="Oakley B."/>
            <person name="Pocsi I."/>
            <person name="Scazzocchio C."/>
            <person name="Seiboth B."/>
            <person name="vanKuyk P.A."/>
            <person name="Wortman J."/>
            <person name="Dyer P.S."/>
            <person name="Grigoriev I.V."/>
        </authorList>
    </citation>
    <scope>NUCLEOTIDE SEQUENCE [LARGE SCALE GENOMIC DNA]</scope>
    <source>
        <strain evidence="4">ITEM 5010</strain>
    </source>
</reference>
<keyword evidence="4" id="KW-1185">Reference proteome</keyword>
<feature type="compositionally biased region" description="Low complexity" evidence="1">
    <location>
        <begin position="13"/>
        <end position="27"/>
    </location>
</feature>
<evidence type="ECO:0000313" key="4">
    <source>
        <dbReference type="Proteomes" id="UP000188318"/>
    </source>
</evidence>
<sequence length="230" mass="25273">MSDPYPQHPSYPPTSTTPITTGYYSPPDGVYQHPPYDYDPQQFYTQHTPPTQDPAYSSQYDVSQIPRSYPSQWPQPPTDSAPPSQPGYDTDRLGPHYEPPVRRGIEPEAAENSDHQKGEGETEGEGEGEGEGERSLGGAVLGGATGYYLGHKKDHGFLGAVGGALLGNFIGDKLKDKKDKEKEDGEGEVEVVDDERESEAYTITRYRPCYPTVPQMSLSRGVWEMNAAGM</sequence>
<name>A0A1R3S2K0_ASPC5</name>
<dbReference type="AlphaFoldDB" id="A0A1R3S2K0"/>
<dbReference type="PANTHER" id="PTHR37014:SF9">
    <property type="entry name" value="CONSERVED HISTIDINE-RICH PROTEIN (AFU_ORTHOLOGUE AFUA_1G11910)"/>
    <property type="match status" value="1"/>
</dbReference>
<feature type="compositionally biased region" description="Polar residues" evidence="1">
    <location>
        <begin position="42"/>
        <end position="72"/>
    </location>
</feature>
<dbReference type="OMA" id="DTDRGMD"/>
<feature type="compositionally biased region" description="Acidic residues" evidence="1">
    <location>
        <begin position="121"/>
        <end position="130"/>
    </location>
</feature>
<feature type="region of interest" description="Disordered" evidence="1">
    <location>
        <begin position="171"/>
        <end position="197"/>
    </location>
</feature>
<dbReference type="InterPro" id="IPR008816">
    <property type="entry name" value="Gly_zipper_2TM_dom"/>
</dbReference>
<feature type="domain" description="Glycine zipper 2TM" evidence="2">
    <location>
        <begin position="137"/>
        <end position="173"/>
    </location>
</feature>
<gene>
    <name evidence="3" type="ORF">ASPCADRAFT_125935</name>
</gene>
<evidence type="ECO:0000256" key="1">
    <source>
        <dbReference type="SAM" id="MobiDB-lite"/>
    </source>
</evidence>
<dbReference type="EMBL" id="KV907493">
    <property type="protein sequence ID" value="OOG00928.1"/>
    <property type="molecule type" value="Genomic_DNA"/>
</dbReference>
<evidence type="ECO:0000259" key="2">
    <source>
        <dbReference type="Pfam" id="PF05433"/>
    </source>
</evidence>
<proteinExistence type="predicted"/>
<accession>A0A1R3S2K0</accession>